<dbReference type="GO" id="GO:0004984">
    <property type="term" value="F:olfactory receptor activity"/>
    <property type="evidence" value="ECO:0007669"/>
    <property type="project" value="InterPro"/>
</dbReference>
<feature type="transmembrane region" description="Helical" evidence="10">
    <location>
        <begin position="47"/>
        <end position="66"/>
    </location>
</feature>
<protein>
    <recommendedName>
        <fullName evidence="10">Odorant receptor</fullName>
    </recommendedName>
</protein>
<dbReference type="PANTHER" id="PTHR21137">
    <property type="entry name" value="ODORANT RECEPTOR"/>
    <property type="match status" value="1"/>
</dbReference>
<evidence type="ECO:0000256" key="7">
    <source>
        <dbReference type="ARBA" id="ARBA00023136"/>
    </source>
</evidence>
<evidence type="ECO:0000256" key="1">
    <source>
        <dbReference type="ARBA" id="ARBA00004651"/>
    </source>
</evidence>
<evidence type="ECO:0000256" key="3">
    <source>
        <dbReference type="ARBA" id="ARBA00022606"/>
    </source>
</evidence>
<feature type="transmembrane region" description="Helical" evidence="10">
    <location>
        <begin position="283"/>
        <end position="306"/>
    </location>
</feature>
<feature type="transmembrane region" description="Helical" evidence="10">
    <location>
        <begin position="187"/>
        <end position="214"/>
    </location>
</feature>
<feature type="transmembrane region" description="Helical" evidence="10">
    <location>
        <begin position="147"/>
        <end position="167"/>
    </location>
</feature>
<dbReference type="GO" id="GO:0005886">
    <property type="term" value="C:plasma membrane"/>
    <property type="evidence" value="ECO:0007669"/>
    <property type="project" value="UniProtKB-SubCell"/>
</dbReference>
<dbReference type="EMBL" id="AJVK01030823">
    <property type="status" value="NOT_ANNOTATED_CDS"/>
    <property type="molecule type" value="Genomic_DNA"/>
</dbReference>
<accession>A0A240SYF8</accession>
<keyword evidence="6 10" id="KW-1133">Transmembrane helix</keyword>
<evidence type="ECO:0000256" key="10">
    <source>
        <dbReference type="RuleBase" id="RU351113"/>
    </source>
</evidence>
<evidence type="ECO:0000256" key="9">
    <source>
        <dbReference type="ARBA" id="ARBA00023224"/>
    </source>
</evidence>
<feature type="transmembrane region" description="Helical" evidence="10">
    <location>
        <begin position="253"/>
        <end position="277"/>
    </location>
</feature>
<dbReference type="InterPro" id="IPR004117">
    <property type="entry name" value="7tm6_olfct_rcpt"/>
</dbReference>
<keyword evidence="4 10" id="KW-0812">Transmembrane</keyword>
<keyword evidence="5 10" id="KW-0552">Olfaction</keyword>
<proteinExistence type="inferred from homology"/>
<dbReference type="VEuPathDB" id="VectorBase:PPAPM1_010465"/>
<keyword evidence="12" id="KW-1185">Reference proteome</keyword>
<keyword evidence="3 10" id="KW-0716">Sensory transduction</keyword>
<organism evidence="11 12">
    <name type="scientific">Phlebotomus papatasi</name>
    <name type="common">Sandfly</name>
    <dbReference type="NCBI Taxonomy" id="29031"/>
    <lineage>
        <taxon>Eukaryota</taxon>
        <taxon>Metazoa</taxon>
        <taxon>Ecdysozoa</taxon>
        <taxon>Arthropoda</taxon>
        <taxon>Hexapoda</taxon>
        <taxon>Insecta</taxon>
        <taxon>Pterygota</taxon>
        <taxon>Neoptera</taxon>
        <taxon>Endopterygota</taxon>
        <taxon>Diptera</taxon>
        <taxon>Nematocera</taxon>
        <taxon>Psychodoidea</taxon>
        <taxon>Psychodidae</taxon>
        <taxon>Phlebotomus</taxon>
        <taxon>Phlebotomus</taxon>
    </lineage>
</organism>
<dbReference type="PANTHER" id="PTHR21137:SF35">
    <property type="entry name" value="ODORANT RECEPTOR 19A-RELATED"/>
    <property type="match status" value="1"/>
</dbReference>
<comment type="subcellular location">
    <subcellularLocation>
        <location evidence="1 10">Cell membrane</location>
        <topology evidence="1 10">Multi-pass membrane protein</topology>
    </subcellularLocation>
</comment>
<dbReference type="Pfam" id="PF02949">
    <property type="entry name" value="7tm_6"/>
    <property type="match status" value="1"/>
</dbReference>
<keyword evidence="8 10" id="KW-0675">Receptor</keyword>
<feature type="transmembrane region" description="Helical" evidence="10">
    <location>
        <begin position="354"/>
        <end position="376"/>
    </location>
</feature>
<dbReference type="Proteomes" id="UP000092462">
    <property type="component" value="Unassembled WGS sequence"/>
</dbReference>
<dbReference type="EnsemblMetazoa" id="PPAI013114-RA">
    <property type="protein sequence ID" value="PPAI013114-PA"/>
    <property type="gene ID" value="PPAI013114"/>
</dbReference>
<sequence>MSQKDSNVVLEPYQLDHLKFQKIIFWILQILQGNVESGIKGSFLKKFIAPGFMIIVIFTNVLNAFCDIEGDPVIVITSSLLVFVSICQVFCKVIVIIYFSENIQEIINWIGLLHVDTSWTTLGVFMKERFEVSLRYLRIVTMTIYRLGLLAAEFMALTFFLKGILLFRMPFLLLSMQYVWQTIAFNIAMSFYISTEFVLMFFGFYFVAIFNIFLDSIKLMNNEKFIKLSKCHLRNYHKKHLQIMQKLKDFDRIFFLVKTIQTGSCLPLIVGAFYQIVLYPNIIVTYVMLFGIISQLFEICLLGEYFHCKIEEIFRTLYVTKWYEMSQEDKMILLMMMRMTTNPFSLKAAGMYEINMMAFVGVIKFCFSFCVLLLALV</sequence>
<evidence type="ECO:0000256" key="4">
    <source>
        <dbReference type="ARBA" id="ARBA00022692"/>
    </source>
</evidence>
<keyword evidence="9 10" id="KW-0807">Transducer</keyword>
<name>A0A240SYF8_PHLPP</name>
<reference evidence="11" key="1">
    <citation type="submission" date="2022-08" db="UniProtKB">
        <authorList>
            <consortium name="EnsemblMetazoa"/>
        </authorList>
    </citation>
    <scope>IDENTIFICATION</scope>
    <source>
        <strain evidence="11">Israel</strain>
    </source>
</reference>
<evidence type="ECO:0000256" key="2">
    <source>
        <dbReference type="ARBA" id="ARBA00022475"/>
    </source>
</evidence>
<evidence type="ECO:0000256" key="8">
    <source>
        <dbReference type="ARBA" id="ARBA00023170"/>
    </source>
</evidence>
<feature type="transmembrane region" description="Helical" evidence="10">
    <location>
        <begin position="73"/>
        <end position="100"/>
    </location>
</feature>
<evidence type="ECO:0000256" key="6">
    <source>
        <dbReference type="ARBA" id="ARBA00022989"/>
    </source>
</evidence>
<comment type="similarity">
    <text evidence="10">Belongs to the insect chemoreceptor superfamily. Heteromeric odorant receptor channel (TC 1.A.69) family.</text>
</comment>
<dbReference type="AlphaFoldDB" id="A0A240SYF8"/>
<evidence type="ECO:0000313" key="12">
    <source>
        <dbReference type="Proteomes" id="UP000092462"/>
    </source>
</evidence>
<dbReference type="GO" id="GO:0007165">
    <property type="term" value="P:signal transduction"/>
    <property type="evidence" value="ECO:0007669"/>
    <property type="project" value="UniProtKB-KW"/>
</dbReference>
<evidence type="ECO:0000256" key="5">
    <source>
        <dbReference type="ARBA" id="ARBA00022725"/>
    </source>
</evidence>
<evidence type="ECO:0000313" key="11">
    <source>
        <dbReference type="EnsemblMetazoa" id="PPAI013114-PA"/>
    </source>
</evidence>
<dbReference type="VEuPathDB" id="VectorBase:PPAI013114"/>
<dbReference type="GO" id="GO:0005549">
    <property type="term" value="F:odorant binding"/>
    <property type="evidence" value="ECO:0007669"/>
    <property type="project" value="InterPro"/>
</dbReference>
<keyword evidence="2" id="KW-1003">Cell membrane</keyword>
<keyword evidence="7 10" id="KW-0472">Membrane</keyword>